<feature type="compositionally biased region" description="Polar residues" evidence="4">
    <location>
        <begin position="174"/>
        <end position="192"/>
    </location>
</feature>
<dbReference type="InterPro" id="IPR003653">
    <property type="entry name" value="Peptidase_C48_C"/>
</dbReference>
<feature type="non-terminal residue" evidence="6">
    <location>
        <position position="633"/>
    </location>
</feature>
<feature type="compositionally biased region" description="Basic residues" evidence="4">
    <location>
        <begin position="550"/>
        <end position="559"/>
    </location>
</feature>
<dbReference type="EMBL" id="BRXW01000863">
    <property type="protein sequence ID" value="GMH78072.1"/>
    <property type="molecule type" value="Genomic_DNA"/>
</dbReference>
<dbReference type="SUPFAM" id="SSF54001">
    <property type="entry name" value="Cysteine proteinases"/>
    <property type="match status" value="1"/>
</dbReference>
<dbReference type="GO" id="GO:0008234">
    <property type="term" value="F:cysteine-type peptidase activity"/>
    <property type="evidence" value="ECO:0007669"/>
    <property type="project" value="InterPro"/>
</dbReference>
<dbReference type="Pfam" id="PF02902">
    <property type="entry name" value="Peptidase_C48"/>
    <property type="match status" value="1"/>
</dbReference>
<comment type="similarity">
    <text evidence="1">Belongs to the peptidase C48 family.</text>
</comment>
<evidence type="ECO:0000256" key="2">
    <source>
        <dbReference type="ARBA" id="ARBA00022670"/>
    </source>
</evidence>
<evidence type="ECO:0000256" key="1">
    <source>
        <dbReference type="ARBA" id="ARBA00005234"/>
    </source>
</evidence>
<evidence type="ECO:0000259" key="5">
    <source>
        <dbReference type="PROSITE" id="PS50600"/>
    </source>
</evidence>
<organism evidence="6 7">
    <name type="scientific">Triparma laevis f. longispina</name>
    <dbReference type="NCBI Taxonomy" id="1714387"/>
    <lineage>
        <taxon>Eukaryota</taxon>
        <taxon>Sar</taxon>
        <taxon>Stramenopiles</taxon>
        <taxon>Ochrophyta</taxon>
        <taxon>Bolidophyceae</taxon>
        <taxon>Parmales</taxon>
        <taxon>Triparmaceae</taxon>
        <taxon>Triparma</taxon>
    </lineage>
</organism>
<dbReference type="PROSITE" id="PS50600">
    <property type="entry name" value="ULP_PROTEASE"/>
    <property type="match status" value="1"/>
</dbReference>
<feature type="non-terminal residue" evidence="6">
    <location>
        <position position="1"/>
    </location>
</feature>
<evidence type="ECO:0000313" key="6">
    <source>
        <dbReference type="EMBL" id="GMH78072.1"/>
    </source>
</evidence>
<dbReference type="OrthoDB" id="1939479at2759"/>
<dbReference type="Gene3D" id="3.40.395.10">
    <property type="entry name" value="Adenoviral Proteinase, Chain A"/>
    <property type="match status" value="1"/>
</dbReference>
<name>A0A9W7ATK1_9STRA</name>
<feature type="region of interest" description="Disordered" evidence="4">
    <location>
        <begin position="542"/>
        <end position="633"/>
    </location>
</feature>
<evidence type="ECO:0000256" key="3">
    <source>
        <dbReference type="ARBA" id="ARBA00022801"/>
    </source>
</evidence>
<dbReference type="GO" id="GO:0006508">
    <property type="term" value="P:proteolysis"/>
    <property type="evidence" value="ECO:0007669"/>
    <property type="project" value="UniProtKB-KW"/>
</dbReference>
<feature type="compositionally biased region" description="Pro residues" evidence="4">
    <location>
        <begin position="195"/>
        <end position="208"/>
    </location>
</feature>
<reference evidence="7" key="1">
    <citation type="journal article" date="2023" name="Commun. Biol.">
        <title>Genome analysis of Parmales, the sister group of diatoms, reveals the evolutionary specialization of diatoms from phago-mixotrophs to photoautotrophs.</title>
        <authorList>
            <person name="Ban H."/>
            <person name="Sato S."/>
            <person name="Yoshikawa S."/>
            <person name="Yamada K."/>
            <person name="Nakamura Y."/>
            <person name="Ichinomiya M."/>
            <person name="Sato N."/>
            <person name="Blanc-Mathieu R."/>
            <person name="Endo H."/>
            <person name="Kuwata A."/>
            <person name="Ogata H."/>
        </authorList>
    </citation>
    <scope>NUCLEOTIDE SEQUENCE [LARGE SCALE GENOMIC DNA]</scope>
    <source>
        <strain evidence="7">NIES 3700</strain>
    </source>
</reference>
<dbReference type="AlphaFoldDB" id="A0A9W7ATK1"/>
<feature type="region of interest" description="Disordered" evidence="4">
    <location>
        <begin position="470"/>
        <end position="491"/>
    </location>
</feature>
<dbReference type="InterPro" id="IPR038765">
    <property type="entry name" value="Papain-like_cys_pep_sf"/>
</dbReference>
<keyword evidence="3" id="KW-0378">Hydrolase</keyword>
<keyword evidence="2" id="KW-0645">Protease</keyword>
<feature type="domain" description="Ubiquitin-like protease family profile" evidence="5">
    <location>
        <begin position="251"/>
        <end position="400"/>
    </location>
</feature>
<evidence type="ECO:0000256" key="4">
    <source>
        <dbReference type="SAM" id="MobiDB-lite"/>
    </source>
</evidence>
<gene>
    <name evidence="6" type="ORF">TrLO_g13163</name>
</gene>
<feature type="region of interest" description="Disordered" evidence="4">
    <location>
        <begin position="136"/>
        <end position="220"/>
    </location>
</feature>
<accession>A0A9W7ATK1</accession>
<protein>
    <recommendedName>
        <fullName evidence="5">Ubiquitin-like protease family profile domain-containing protein</fullName>
    </recommendedName>
</protein>
<evidence type="ECO:0000313" key="7">
    <source>
        <dbReference type="Proteomes" id="UP001165122"/>
    </source>
</evidence>
<feature type="compositionally biased region" description="Low complexity" evidence="4">
    <location>
        <begin position="560"/>
        <end position="587"/>
    </location>
</feature>
<dbReference type="Proteomes" id="UP001165122">
    <property type="component" value="Unassembled WGS sequence"/>
</dbReference>
<feature type="compositionally biased region" description="Polar residues" evidence="4">
    <location>
        <begin position="604"/>
        <end position="626"/>
    </location>
</feature>
<comment type="caution">
    <text evidence="6">The sequence shown here is derived from an EMBL/GenBank/DDBJ whole genome shotgun (WGS) entry which is preliminary data.</text>
</comment>
<proteinExistence type="inferred from homology"/>
<keyword evidence="7" id="KW-1185">Reference proteome</keyword>
<sequence length="633" mass="69097">NDAQCFPGIATDPLDRGPYEATYDRIGEIVPIVVAANATSGPKPENSVLHYLELAAVHYAAAGQYSYDTPHKAKAAHLSSTKRATAFAIVCAITDVFLNAMGNIGINRGHAEQIAARKKAISDHNSTQAALHRFRAQHHKDTRIQHGNAKISKDDPPTAAPPTQPSIRHHFRPQQLTSPETQHNNATLTKSEPPTTAPPTQPSQPPQPALTSKPQPHAWTLPPSLIAQSRVHEALQHAQDGDTAFDIDGTNPITAGDLRKLTNNGAWITDSIINPTLALLTATHPQIQALTSQFLHTGEIQRTAFIAKHKHSLRKASTLLIPSFINDSHWALSIINLLTGALTYIDGLNQSPPAAHLEILANSLTPILGTNKMSLSPSNHITQSDTVSCGPLLLTAAAQWIAGDRPYPLQRDMPNARINIAAFLLAAQDEALPRTPLTKISKTKRPGTSVRTFSRNGRTRTLSSHKTFTVQEKDEATERNQTCVTNDENGDKLNLRTDDLFLTRPTPPPPKPKNPLLEHRGFAILPPNKQRVTTPASIWNLARTGAKTEKTKKKRRRTVKITTPAEPTQPAPTRTDTPPTTTARPLAPHNPQHKRAPPRPHGTLTPTNRQARTPSSGSTSLRQSNFPRHPRMT</sequence>